<dbReference type="EMBL" id="JBBNAF010000012">
    <property type="protein sequence ID" value="KAK9093623.1"/>
    <property type="molecule type" value="Genomic_DNA"/>
</dbReference>
<evidence type="ECO:0000313" key="2">
    <source>
        <dbReference type="Proteomes" id="UP001420932"/>
    </source>
</evidence>
<organism evidence="1 2">
    <name type="scientific">Stephania yunnanensis</name>
    <dbReference type="NCBI Taxonomy" id="152371"/>
    <lineage>
        <taxon>Eukaryota</taxon>
        <taxon>Viridiplantae</taxon>
        <taxon>Streptophyta</taxon>
        <taxon>Embryophyta</taxon>
        <taxon>Tracheophyta</taxon>
        <taxon>Spermatophyta</taxon>
        <taxon>Magnoliopsida</taxon>
        <taxon>Ranunculales</taxon>
        <taxon>Menispermaceae</taxon>
        <taxon>Menispermoideae</taxon>
        <taxon>Cissampelideae</taxon>
        <taxon>Stephania</taxon>
    </lineage>
</organism>
<dbReference type="PANTHER" id="PTHR37174">
    <property type="entry name" value="FORKHEAD-ASSOCIATED DOMAIN PROTEIN"/>
    <property type="match status" value="1"/>
</dbReference>
<proteinExistence type="predicted"/>
<gene>
    <name evidence="1" type="ORF">Syun_028534</name>
</gene>
<comment type="caution">
    <text evidence="1">The sequence shown here is derived from an EMBL/GenBank/DDBJ whole genome shotgun (WGS) entry which is preliminary data.</text>
</comment>
<evidence type="ECO:0000313" key="1">
    <source>
        <dbReference type="EMBL" id="KAK9093623.1"/>
    </source>
</evidence>
<sequence length="303" mass="33727">MIWSLKSSSSATAMVVLPPTPTIIKRNSSTVPLMMSLNANTITEQLRSQLHKLHVEADQTRTKATSARLRLMRLSEAAEKLQQRAADDVQLGKENDARELLLQKKKVMHALEKSKRRVQLLDELLAKLNQAISIKERHLIGTVARGLEVGEVDASGSGTVRVILPKTDISNTNENSDIESETVELIENHELQYQGISEAANLPNQFQEQDIREKATSIGGWKGDDTVGYLNGISSFQQFLEHVDQQLAKIEIELHQVLSISTLILENEERPKNSKVQQTLEILGDVRGIRGRIASIMTTKAVV</sequence>
<reference evidence="1 2" key="1">
    <citation type="submission" date="2024-01" db="EMBL/GenBank/DDBJ databases">
        <title>Genome assemblies of Stephania.</title>
        <authorList>
            <person name="Yang L."/>
        </authorList>
    </citation>
    <scope>NUCLEOTIDE SEQUENCE [LARGE SCALE GENOMIC DNA]</scope>
    <source>
        <strain evidence="1">YNDBR</strain>
        <tissue evidence="1">Leaf</tissue>
    </source>
</reference>
<dbReference type="PANTHER" id="PTHR37174:SF2">
    <property type="entry name" value="FORKHEAD-ASSOCIATED DOMAIN PROTEIN"/>
    <property type="match status" value="1"/>
</dbReference>
<keyword evidence="2" id="KW-1185">Reference proteome</keyword>
<accession>A0AAP0EPX3</accession>
<dbReference type="Proteomes" id="UP001420932">
    <property type="component" value="Unassembled WGS sequence"/>
</dbReference>
<name>A0AAP0EPX3_9MAGN</name>
<dbReference type="AlphaFoldDB" id="A0AAP0EPX3"/>
<protein>
    <submittedName>
        <fullName evidence="1">Uncharacterized protein</fullName>
    </submittedName>
</protein>